<dbReference type="InterPro" id="IPR041581">
    <property type="entry name" value="Glyoxalase_6"/>
</dbReference>
<organism evidence="2 3">
    <name type="scientific">Actinoplanes cyaneus</name>
    <dbReference type="NCBI Taxonomy" id="52696"/>
    <lineage>
        <taxon>Bacteria</taxon>
        <taxon>Bacillati</taxon>
        <taxon>Actinomycetota</taxon>
        <taxon>Actinomycetes</taxon>
        <taxon>Micromonosporales</taxon>
        <taxon>Micromonosporaceae</taxon>
        <taxon>Actinoplanes</taxon>
    </lineage>
</organism>
<evidence type="ECO:0000313" key="3">
    <source>
        <dbReference type="Proteomes" id="UP000619479"/>
    </source>
</evidence>
<comment type="caution">
    <text evidence="2">The sequence shown here is derived from an EMBL/GenBank/DDBJ whole genome shotgun (WGS) entry which is preliminary data.</text>
</comment>
<name>A0A919IE26_9ACTN</name>
<dbReference type="Pfam" id="PF18029">
    <property type="entry name" value="Glyoxalase_6"/>
    <property type="match status" value="1"/>
</dbReference>
<dbReference type="SUPFAM" id="SSF54593">
    <property type="entry name" value="Glyoxalase/Bleomycin resistance protein/Dihydroxybiphenyl dioxygenase"/>
    <property type="match status" value="1"/>
</dbReference>
<accession>A0A919IE26</accession>
<sequence length="118" mass="12245">MLVDTPASSAAAAADFWAAALGGSARQSADEPEYTRVTGTVAGFAMVVQSVDDQARIHLDIETDDVQAEAERLLALGATLVTDNGGHKILRAPGGHLVCVVPVQSPSEVFDADAKSWP</sequence>
<keyword evidence="3" id="KW-1185">Reference proteome</keyword>
<evidence type="ECO:0000313" key="2">
    <source>
        <dbReference type="EMBL" id="GID62702.1"/>
    </source>
</evidence>
<evidence type="ECO:0000259" key="1">
    <source>
        <dbReference type="Pfam" id="PF18029"/>
    </source>
</evidence>
<protein>
    <recommendedName>
        <fullName evidence="1">Glyoxalase-like domain-containing protein</fullName>
    </recommendedName>
</protein>
<dbReference type="AlphaFoldDB" id="A0A919IE26"/>
<proteinExistence type="predicted"/>
<feature type="domain" description="Glyoxalase-like" evidence="1">
    <location>
        <begin position="3"/>
        <end position="101"/>
    </location>
</feature>
<dbReference type="InterPro" id="IPR029068">
    <property type="entry name" value="Glyas_Bleomycin-R_OHBP_Dase"/>
</dbReference>
<dbReference type="EMBL" id="BOMH01000004">
    <property type="protein sequence ID" value="GID62702.1"/>
    <property type="molecule type" value="Genomic_DNA"/>
</dbReference>
<reference evidence="2" key="1">
    <citation type="submission" date="2021-01" db="EMBL/GenBank/DDBJ databases">
        <title>Whole genome shotgun sequence of Actinoplanes cyaneus NBRC 14990.</title>
        <authorList>
            <person name="Komaki H."/>
            <person name="Tamura T."/>
        </authorList>
    </citation>
    <scope>NUCLEOTIDE SEQUENCE</scope>
    <source>
        <strain evidence="2">NBRC 14990</strain>
    </source>
</reference>
<dbReference type="Gene3D" id="3.10.180.10">
    <property type="entry name" value="2,3-Dihydroxybiphenyl 1,2-Dioxygenase, domain 1"/>
    <property type="match status" value="1"/>
</dbReference>
<gene>
    <name evidence="2" type="ORF">Acy02nite_05830</name>
</gene>
<dbReference type="Proteomes" id="UP000619479">
    <property type="component" value="Unassembled WGS sequence"/>
</dbReference>